<organism evidence="1 2">
    <name type="scientific">Bacillus pumilus</name>
    <name type="common">Bacillus mesentericus</name>
    <dbReference type="NCBI Taxonomy" id="1408"/>
    <lineage>
        <taxon>Bacteria</taxon>
        <taxon>Bacillati</taxon>
        <taxon>Bacillota</taxon>
        <taxon>Bacilli</taxon>
        <taxon>Bacillales</taxon>
        <taxon>Bacillaceae</taxon>
        <taxon>Bacillus</taxon>
    </lineage>
</organism>
<name>A0AB34QZW8_BACPU</name>
<reference evidence="1 2" key="1">
    <citation type="submission" date="2014-12" db="EMBL/GenBank/DDBJ databases">
        <title>Draft Genome Sequences of Five Spore-Forming Food Isolates of Bacillus pumilus.</title>
        <authorList>
            <person name="de Jong A."/>
            <person name="van Heel A.J."/>
            <person name="Montalban-Lopez M."/>
            <person name="Krawczyk A.O."/>
            <person name="Berendsen E.M."/>
            <person name="Wells-Bennik M."/>
            <person name="Kuipers O.P."/>
        </authorList>
    </citation>
    <scope>NUCLEOTIDE SEQUENCE [LARGE SCALE GENOMIC DNA]</scope>
    <source>
        <strain evidence="1 2">B4127</strain>
    </source>
</reference>
<sequence>MNTGRKIRMAKLLESILYLTIIQECVMSVNPYKKSRLT</sequence>
<proteinExistence type="predicted"/>
<accession>A0AB34QZW8</accession>
<gene>
    <name evidence="1" type="ORF">B4127_0291</name>
</gene>
<protein>
    <submittedName>
        <fullName evidence="1">Uncharacterized protein</fullName>
    </submittedName>
</protein>
<dbReference type="Proteomes" id="UP000031978">
    <property type="component" value="Unassembled WGS sequence"/>
</dbReference>
<evidence type="ECO:0000313" key="2">
    <source>
        <dbReference type="Proteomes" id="UP000031978"/>
    </source>
</evidence>
<dbReference type="AlphaFoldDB" id="A0AB34QZW8"/>
<comment type="caution">
    <text evidence="1">The sequence shown here is derived from an EMBL/GenBank/DDBJ whole genome shotgun (WGS) entry which is preliminary data.</text>
</comment>
<evidence type="ECO:0000313" key="1">
    <source>
        <dbReference type="EMBL" id="KIL25307.1"/>
    </source>
</evidence>
<dbReference type="EMBL" id="JXCL01000004">
    <property type="protein sequence ID" value="KIL25307.1"/>
    <property type="molecule type" value="Genomic_DNA"/>
</dbReference>